<proteinExistence type="predicted"/>
<protein>
    <submittedName>
        <fullName evidence="1">Uncharacterized protein</fullName>
    </submittedName>
</protein>
<comment type="caution">
    <text evidence="1">The sequence shown here is derived from an EMBL/GenBank/DDBJ whole genome shotgun (WGS) entry which is preliminary data.</text>
</comment>
<reference evidence="1 2" key="1">
    <citation type="submission" date="2019-04" db="EMBL/GenBank/DDBJ databases">
        <title>Pedobacter sp. RP-3-15 sp. nov., isolated from Arctic soil.</title>
        <authorList>
            <person name="Dahal R.H."/>
            <person name="Kim D.-U."/>
        </authorList>
    </citation>
    <scope>NUCLEOTIDE SEQUENCE [LARGE SCALE GENOMIC DNA]</scope>
    <source>
        <strain evidence="1 2">RP-3-15</strain>
    </source>
</reference>
<name>A0A4U1CDK7_9SPHI</name>
<gene>
    <name evidence="1" type="ORF">FA047_16600</name>
</gene>
<dbReference type="EMBL" id="SWBQ01000005">
    <property type="protein sequence ID" value="TKC04218.1"/>
    <property type="molecule type" value="Genomic_DNA"/>
</dbReference>
<dbReference type="AlphaFoldDB" id="A0A4U1CDK7"/>
<evidence type="ECO:0000313" key="1">
    <source>
        <dbReference type="EMBL" id="TKC04218.1"/>
    </source>
</evidence>
<dbReference type="RefSeq" id="WP_136837211.1">
    <property type="nucleotide sequence ID" value="NZ_SWBQ01000005.1"/>
</dbReference>
<organism evidence="1 2">
    <name type="scientific">Pedobacter frigoris</name>
    <dbReference type="NCBI Taxonomy" id="2571272"/>
    <lineage>
        <taxon>Bacteria</taxon>
        <taxon>Pseudomonadati</taxon>
        <taxon>Bacteroidota</taxon>
        <taxon>Sphingobacteriia</taxon>
        <taxon>Sphingobacteriales</taxon>
        <taxon>Sphingobacteriaceae</taxon>
        <taxon>Pedobacter</taxon>
    </lineage>
</organism>
<dbReference type="Proteomes" id="UP000307244">
    <property type="component" value="Unassembled WGS sequence"/>
</dbReference>
<evidence type="ECO:0000313" key="2">
    <source>
        <dbReference type="Proteomes" id="UP000307244"/>
    </source>
</evidence>
<dbReference type="OrthoDB" id="673785at2"/>
<sequence>MLAGTLIVLSLYTFSEYRSNRRNGFVRQYPSKKVEGIRFIDLRYTGFYIAGCYADTLYFGHTRNKFTLFMVALSTRDTASIRLRTSLDLKLYDGNYLRTDGNNLYIFDGIKQEIVSGKIGVFSLDKTEKSPSFTAALPIENDSRILRVMNKKRVYTLIKQSGANVQDKHYVLEAQGDGTFSTDGMLVKCSDSSFFYVYYYRNQFLHMDKDMDLLYKGKTIDTVSYAKIKLGKIENGRAITFAAPPLYVNKHCAANEKYLFVHSALKADNEIKKAWDSSSVIDVYTVRNGKYQFSFYISNKKDQKLKDFKVYGDTLVALYENFIYTYKLKF</sequence>
<accession>A0A4U1CDK7</accession>
<keyword evidence="2" id="KW-1185">Reference proteome</keyword>